<name>A0AAV4K7X9_9DEIO</name>
<dbReference type="GeneID" id="59166657"/>
<evidence type="ECO:0000313" key="4">
    <source>
        <dbReference type="Proteomes" id="UP000652720"/>
    </source>
</evidence>
<dbReference type="RefSeq" id="WP_017871624.1">
    <property type="nucleotide sequence ID" value="NZ_BMMA01000052.1"/>
</dbReference>
<dbReference type="Proteomes" id="UP000630135">
    <property type="component" value="Unassembled WGS sequence"/>
</dbReference>
<keyword evidence="3" id="KW-1185">Reference proteome</keyword>
<proteinExistence type="predicted"/>
<accession>A0AAV4K7X9</accession>
<organism evidence="1 4">
    <name type="scientific">Deinococcus wulumuqiensis</name>
    <dbReference type="NCBI Taxonomy" id="980427"/>
    <lineage>
        <taxon>Bacteria</taxon>
        <taxon>Thermotogati</taxon>
        <taxon>Deinococcota</taxon>
        <taxon>Deinococci</taxon>
        <taxon>Deinococcales</taxon>
        <taxon>Deinococcaceae</taxon>
        <taxon>Deinococcus</taxon>
    </lineage>
</organism>
<reference evidence="1" key="4">
    <citation type="submission" date="2023-08" db="EMBL/GenBank/DDBJ databases">
        <authorList>
            <person name="Sun Q."/>
            <person name="Zhou Y."/>
        </authorList>
    </citation>
    <scope>NUCLEOTIDE SEQUENCE</scope>
    <source>
        <strain evidence="2">CGMCC 1.8884</strain>
        <strain evidence="1">CGMCC 1.8885</strain>
    </source>
</reference>
<reference evidence="2" key="1">
    <citation type="journal article" date="2014" name="Int. J. Syst. Evol. Microbiol.">
        <title>Complete genome of a new Firmicutes species belonging to the dominant human colonic microbiota ('Ruminococcus bicirculans') reveals two chromosomes and a selective capacity to utilize plant glucans.</title>
        <authorList>
            <consortium name="NISC Comparative Sequencing Program"/>
            <person name="Wegmann U."/>
            <person name="Louis P."/>
            <person name="Goesmann A."/>
            <person name="Henrissat B."/>
            <person name="Duncan S.H."/>
            <person name="Flint H.J."/>
        </authorList>
    </citation>
    <scope>NUCLEOTIDE SEQUENCE</scope>
    <source>
        <strain evidence="2">CGMCC 1.8884</strain>
    </source>
</reference>
<dbReference type="EMBL" id="BMMA01000052">
    <property type="protein sequence ID" value="GGI93521.1"/>
    <property type="molecule type" value="Genomic_DNA"/>
</dbReference>
<comment type="caution">
    <text evidence="1">The sequence shown here is derived from an EMBL/GenBank/DDBJ whole genome shotgun (WGS) entry which is preliminary data.</text>
</comment>
<reference evidence="1" key="2">
    <citation type="journal article" date="2014" name="Int. J. Syst. Evol. Microbiol.">
        <title>Complete genome sequence of Corynebacterium casei LMG S-19264T (=DSM 44701T), isolated from a smear-ripened cheese.</title>
        <authorList>
            <consortium name="US DOE Joint Genome Institute (JGI-PGF)"/>
            <person name="Walter F."/>
            <person name="Albersmeier A."/>
            <person name="Kalinowski J."/>
            <person name="Ruckert C."/>
        </authorList>
    </citation>
    <scope>NUCLEOTIDE SEQUENCE</scope>
    <source>
        <strain evidence="1">CGMCC 1.8885</strain>
    </source>
</reference>
<evidence type="ECO:0000313" key="2">
    <source>
        <dbReference type="EMBL" id="GGP31266.1"/>
    </source>
</evidence>
<dbReference type="AlphaFoldDB" id="A0AAV4K7X9"/>
<gene>
    <name evidence="2" type="ORF">GCM10008021_29170</name>
    <name evidence="1" type="ORF">GCM10010914_30160</name>
</gene>
<dbReference type="Proteomes" id="UP000652720">
    <property type="component" value="Unassembled WGS sequence"/>
</dbReference>
<reference evidence="3" key="3">
    <citation type="journal article" date="2019" name="Int. J. Syst. Evol. Microbiol.">
        <title>The Global Catalogue of Microorganisms (GCM) 10K type strain sequencing project: providing services to taxonomists for standard genome sequencing and annotation.</title>
        <authorList>
            <consortium name="The Broad Institute Genomics Platform"/>
            <consortium name="The Broad Institute Genome Sequencing Center for Infectious Disease"/>
            <person name="Wu L."/>
            <person name="Ma J."/>
        </authorList>
    </citation>
    <scope>NUCLEOTIDE SEQUENCE [LARGE SCALE GENOMIC DNA]</scope>
    <source>
        <strain evidence="3">CGMCC 1.8884</strain>
    </source>
</reference>
<dbReference type="EMBL" id="BMLZ01000060">
    <property type="protein sequence ID" value="GGP31266.1"/>
    <property type="molecule type" value="Genomic_DNA"/>
</dbReference>
<evidence type="ECO:0000313" key="3">
    <source>
        <dbReference type="Proteomes" id="UP000630135"/>
    </source>
</evidence>
<evidence type="ECO:0000313" key="1">
    <source>
        <dbReference type="EMBL" id="GGI93521.1"/>
    </source>
</evidence>
<sequence length="185" mass="20842">MQFEMLRAHQRFLPLIGRRQRRQFDEEPPVADIDIVLSREAEFVIRNALSTSSQHSGPLFGRQTGRTLTLAYAATHGYRASDDPLSLDPQYLLGLSDAYHQVTGGLDWVGHWVVAEGGGLPSPRAALHWYELALQRHLVTTQYPLVLAGWRDSHLSLFACTVGENEDCQWVPARFVSTPEEPHVQ</sequence>
<protein>
    <submittedName>
        <fullName evidence="1">Uncharacterized protein</fullName>
    </submittedName>
</protein>